<protein>
    <recommendedName>
        <fullName evidence="3">DUF1963 domain-containing protein</fullName>
    </recommendedName>
</protein>
<dbReference type="Proteomes" id="UP000286716">
    <property type="component" value="Unassembled WGS sequence"/>
</dbReference>
<organism evidence="1 2">
    <name type="scientific">Amycolatopsis balhimycina DSM 5908</name>
    <dbReference type="NCBI Taxonomy" id="1081091"/>
    <lineage>
        <taxon>Bacteria</taxon>
        <taxon>Bacillati</taxon>
        <taxon>Actinomycetota</taxon>
        <taxon>Actinomycetes</taxon>
        <taxon>Pseudonocardiales</taxon>
        <taxon>Pseudonocardiaceae</taxon>
        <taxon>Amycolatopsis</taxon>
    </lineage>
</organism>
<evidence type="ECO:0008006" key="3">
    <source>
        <dbReference type="Google" id="ProtNLM"/>
    </source>
</evidence>
<name>A0A428W4D9_AMYBA</name>
<evidence type="ECO:0000313" key="2">
    <source>
        <dbReference type="Proteomes" id="UP000286716"/>
    </source>
</evidence>
<dbReference type="Gene3D" id="2.30.320.10">
    <property type="entry name" value="YwqG-like"/>
    <property type="match status" value="1"/>
</dbReference>
<accession>A0A428W4D9</accession>
<keyword evidence="2" id="KW-1185">Reference proteome</keyword>
<comment type="caution">
    <text evidence="1">The sequence shown here is derived from an EMBL/GenBank/DDBJ whole genome shotgun (WGS) entry which is preliminary data.</text>
</comment>
<dbReference type="RefSeq" id="WP_020638778.1">
    <property type="nucleotide sequence ID" value="NZ_QHHU01000064.1"/>
</dbReference>
<evidence type="ECO:0000313" key="1">
    <source>
        <dbReference type="EMBL" id="RSM37877.1"/>
    </source>
</evidence>
<sequence length="228" mass="25297">MPTSSGRPQDCWTAEHEVDGPIALIGAAQLFRRDFPDLPFPEGTDLLQVLLCPNEHQLDRSGADYYYGPAAHLVWRASAEVTEVAGQPPQPASVGGEFVPRPCLFTPCQVVEYPALDEVPDEIKRTLSFVQPGGFVDNYEGWPKVGQSSKVGGWAFWWQSSPWKHDCQDCGAGLRLLLSLHSYEHKDALCSCEQDQPDPVGWEFGRQGAFNIFACPNDVTHAFKLHID</sequence>
<dbReference type="OrthoDB" id="4332009at2"/>
<dbReference type="AlphaFoldDB" id="A0A428W4D9"/>
<gene>
    <name evidence="1" type="ORF">DMA12_35340</name>
</gene>
<proteinExistence type="predicted"/>
<dbReference type="EMBL" id="QHHU01000064">
    <property type="protein sequence ID" value="RSM37877.1"/>
    <property type="molecule type" value="Genomic_DNA"/>
</dbReference>
<reference evidence="1 2" key="1">
    <citation type="submission" date="2018-05" db="EMBL/GenBank/DDBJ databases">
        <title>Evolution of GPA BGCs.</title>
        <authorList>
            <person name="Waglechner N."/>
            <person name="Wright G.D."/>
        </authorList>
    </citation>
    <scope>NUCLEOTIDE SEQUENCE [LARGE SCALE GENOMIC DNA]</scope>
    <source>
        <strain evidence="1 2">DSM 5908</strain>
    </source>
</reference>